<keyword evidence="1" id="KW-0175">Coiled coil</keyword>
<feature type="region of interest" description="Disordered" evidence="2">
    <location>
        <begin position="662"/>
        <end position="716"/>
    </location>
</feature>
<feature type="compositionally biased region" description="Basic and acidic residues" evidence="2">
    <location>
        <begin position="410"/>
        <end position="419"/>
    </location>
</feature>
<keyword evidence="4" id="KW-1185">Reference proteome</keyword>
<dbReference type="Gene3D" id="3.40.50.12360">
    <property type="match status" value="1"/>
</dbReference>
<dbReference type="InterPro" id="IPR021006">
    <property type="entry name" value="Hda2/3"/>
</dbReference>
<proteinExistence type="predicted"/>
<feature type="compositionally biased region" description="Low complexity" evidence="2">
    <location>
        <begin position="668"/>
        <end position="679"/>
    </location>
</feature>
<feature type="coiled-coil region" evidence="1">
    <location>
        <begin position="458"/>
        <end position="614"/>
    </location>
</feature>
<accession>A0A9W9IHI6</accession>
<evidence type="ECO:0008006" key="5">
    <source>
        <dbReference type="Google" id="ProtNLM"/>
    </source>
</evidence>
<gene>
    <name evidence="3" type="ORF">N7482_002710</name>
</gene>
<evidence type="ECO:0000313" key="4">
    <source>
        <dbReference type="Proteomes" id="UP001149163"/>
    </source>
</evidence>
<feature type="region of interest" description="Disordered" evidence="2">
    <location>
        <begin position="380"/>
        <end position="437"/>
    </location>
</feature>
<evidence type="ECO:0000256" key="2">
    <source>
        <dbReference type="SAM" id="MobiDB-lite"/>
    </source>
</evidence>
<reference evidence="3" key="2">
    <citation type="journal article" date="2023" name="IMA Fungus">
        <title>Comparative genomic study of the Penicillium genus elucidates a diverse pangenome and 15 lateral gene transfer events.</title>
        <authorList>
            <person name="Petersen C."/>
            <person name="Sorensen T."/>
            <person name="Nielsen M.R."/>
            <person name="Sondergaard T.E."/>
            <person name="Sorensen J.L."/>
            <person name="Fitzpatrick D.A."/>
            <person name="Frisvad J.C."/>
            <person name="Nielsen K.L."/>
        </authorList>
    </citation>
    <scope>NUCLEOTIDE SEQUENCE</scope>
    <source>
        <strain evidence="3">IBT 26290</strain>
    </source>
</reference>
<name>A0A9W9IHI6_9EURO</name>
<feature type="compositionally biased region" description="Gly residues" evidence="2">
    <location>
        <begin position="693"/>
        <end position="703"/>
    </location>
</feature>
<dbReference type="GO" id="GO:0070823">
    <property type="term" value="C:HDA1 complex"/>
    <property type="evidence" value="ECO:0007669"/>
    <property type="project" value="InterPro"/>
</dbReference>
<reference evidence="3" key="1">
    <citation type="submission" date="2022-11" db="EMBL/GenBank/DDBJ databases">
        <authorList>
            <person name="Petersen C."/>
        </authorList>
    </citation>
    <scope>NUCLEOTIDE SEQUENCE</scope>
    <source>
        <strain evidence="3">IBT 26290</strain>
    </source>
</reference>
<evidence type="ECO:0000313" key="3">
    <source>
        <dbReference type="EMBL" id="KAJ5176833.1"/>
    </source>
</evidence>
<dbReference type="RefSeq" id="XP_056548441.1">
    <property type="nucleotide sequence ID" value="XM_056684835.1"/>
</dbReference>
<dbReference type="AlphaFoldDB" id="A0A9W9IHI6"/>
<feature type="compositionally biased region" description="Low complexity" evidence="2">
    <location>
        <begin position="383"/>
        <end position="393"/>
    </location>
</feature>
<dbReference type="OrthoDB" id="3647690at2759"/>
<protein>
    <recommendedName>
        <fullName evidence="5">HDA1 complex subunit</fullName>
    </recommendedName>
</protein>
<dbReference type="EMBL" id="JAPQKN010000001">
    <property type="protein sequence ID" value="KAJ5176833.1"/>
    <property type="molecule type" value="Genomic_DNA"/>
</dbReference>
<dbReference type="Pfam" id="PF11496">
    <property type="entry name" value="HDA2-3"/>
    <property type="match status" value="1"/>
</dbReference>
<feature type="compositionally biased region" description="Polar residues" evidence="2">
    <location>
        <begin position="420"/>
        <end position="435"/>
    </location>
</feature>
<organism evidence="3 4">
    <name type="scientific">Penicillium canariense</name>
    <dbReference type="NCBI Taxonomy" id="189055"/>
    <lineage>
        <taxon>Eukaryota</taxon>
        <taxon>Fungi</taxon>
        <taxon>Dikarya</taxon>
        <taxon>Ascomycota</taxon>
        <taxon>Pezizomycotina</taxon>
        <taxon>Eurotiomycetes</taxon>
        <taxon>Eurotiomycetidae</taxon>
        <taxon>Eurotiales</taxon>
        <taxon>Aspergillaceae</taxon>
        <taxon>Penicillium</taxon>
    </lineage>
</organism>
<comment type="caution">
    <text evidence="3">The sequence shown here is derived from an EMBL/GenBank/DDBJ whole genome shotgun (WGS) entry which is preliminary data.</text>
</comment>
<dbReference type="Proteomes" id="UP001149163">
    <property type="component" value="Unassembled WGS sequence"/>
</dbReference>
<sequence>MMEDKPTPSSLGDIDATVPTSIPETIAPLSVRSDTDSVSHSHTAIHHVHSDSLLQPHLTSGGPTSMETIQPSALTFEGSDQAPPGSVRLGPSEFAVTLPMDSRVKDDYDRILTDSAAITREFLESFSTAGQCSDFKAEYPLSKIYEVITKLNNVSTHPDLNITQHLSYEDSTIAREAEWAEYSSAKFRFLGWLIRVGGQRDLHIVLGVQGEEKRKVLERYLLGKGFTYTKPREELGASLEVSLVNGSLSFAIHSHDSVLEAFKPPSAILALDTAYNLESPSVQHIRTTYTRNGGLLPVIRLLVSNACEHIERCLPDLPEPERLRLLMQYIDFFHDEVGDLQEDALNVCEDAEEILGFFSDSFASWPLPTIEPLHFASIDDLESSTPSSEEPIPGTQKRSLHDEEEEAEDYTVKRARVETQDTSQMTQSTKPPSQTLDRDLQSLEKSLLQMKSIHTTEKEQLQKVLSQTQARLREFETAMGILQHRYESRTKELHLTRQERDRLAESKTSLEQRVEKLREEVLKLKEERSQLKDTLEQARQELKSAGGSLAELETAREEIRRLAKESASLERKAEYEKNQAEYTREQYQTASTVAAQAGNELRQVRDENEALTRKVQGNAVQLREMNIKNDSIRHFARITELELILASRDDLLRKKEDELREIRKNRPSTRSTSTQPRSPKWASGSRPTSPGVGHNGNGNGLAGRGSALRFSSEMPF</sequence>
<evidence type="ECO:0000256" key="1">
    <source>
        <dbReference type="SAM" id="Coils"/>
    </source>
</evidence>
<dbReference type="GeneID" id="81424011"/>
<dbReference type="InterPro" id="IPR038609">
    <property type="entry name" value="HDA1_su2/3_sf"/>
</dbReference>